<sequence>MPSYGVVGEDPSHLLYFSYPRAIIRATLKVNVLHMDVGGALRSPGSGKINPCTWYRDTGRIPLVSSWVKFPLSQNRVCHVRPQEKPHMPIERHY</sequence>
<gene>
    <name evidence="1" type="ORF">VNO77_44045</name>
</gene>
<dbReference type="EMBL" id="JAYMYQ010000011">
    <property type="protein sequence ID" value="KAK7306124.1"/>
    <property type="molecule type" value="Genomic_DNA"/>
</dbReference>
<reference evidence="1 2" key="1">
    <citation type="submission" date="2024-01" db="EMBL/GenBank/DDBJ databases">
        <title>The genomes of 5 underutilized Papilionoideae crops provide insights into root nodulation and disease resistanc.</title>
        <authorList>
            <person name="Jiang F."/>
        </authorList>
    </citation>
    <scope>NUCLEOTIDE SEQUENCE [LARGE SCALE GENOMIC DNA]</scope>
    <source>
        <strain evidence="1">LVBAO_FW01</strain>
        <tissue evidence="1">Leaves</tissue>
    </source>
</reference>
<dbReference type="AlphaFoldDB" id="A0AAN9PQ08"/>
<evidence type="ECO:0000313" key="2">
    <source>
        <dbReference type="Proteomes" id="UP001367508"/>
    </source>
</evidence>
<evidence type="ECO:0000313" key="1">
    <source>
        <dbReference type="EMBL" id="KAK7306124.1"/>
    </source>
</evidence>
<dbReference type="Proteomes" id="UP001367508">
    <property type="component" value="Unassembled WGS sequence"/>
</dbReference>
<proteinExistence type="predicted"/>
<protein>
    <submittedName>
        <fullName evidence="1">Uncharacterized protein</fullName>
    </submittedName>
</protein>
<comment type="caution">
    <text evidence="1">The sequence shown here is derived from an EMBL/GenBank/DDBJ whole genome shotgun (WGS) entry which is preliminary data.</text>
</comment>
<name>A0AAN9PQ08_CANGL</name>
<organism evidence="1 2">
    <name type="scientific">Canavalia gladiata</name>
    <name type="common">Sword bean</name>
    <name type="synonym">Dolichos gladiatus</name>
    <dbReference type="NCBI Taxonomy" id="3824"/>
    <lineage>
        <taxon>Eukaryota</taxon>
        <taxon>Viridiplantae</taxon>
        <taxon>Streptophyta</taxon>
        <taxon>Embryophyta</taxon>
        <taxon>Tracheophyta</taxon>
        <taxon>Spermatophyta</taxon>
        <taxon>Magnoliopsida</taxon>
        <taxon>eudicotyledons</taxon>
        <taxon>Gunneridae</taxon>
        <taxon>Pentapetalae</taxon>
        <taxon>rosids</taxon>
        <taxon>fabids</taxon>
        <taxon>Fabales</taxon>
        <taxon>Fabaceae</taxon>
        <taxon>Papilionoideae</taxon>
        <taxon>50 kb inversion clade</taxon>
        <taxon>NPAAA clade</taxon>
        <taxon>indigoferoid/millettioid clade</taxon>
        <taxon>Phaseoleae</taxon>
        <taxon>Canavalia</taxon>
    </lineage>
</organism>
<accession>A0AAN9PQ08</accession>
<keyword evidence="2" id="KW-1185">Reference proteome</keyword>